<feature type="domain" description="TAFII55 protein conserved region" evidence="7">
    <location>
        <begin position="3"/>
        <end position="146"/>
    </location>
</feature>
<dbReference type="GO" id="GO:0016251">
    <property type="term" value="F:RNA polymerase II general transcription initiation factor activity"/>
    <property type="evidence" value="ECO:0007669"/>
    <property type="project" value="TreeGrafter"/>
</dbReference>
<dbReference type="Pfam" id="PF04658">
    <property type="entry name" value="TAFII55_N"/>
    <property type="match status" value="1"/>
</dbReference>
<proteinExistence type="inferred from homology"/>
<gene>
    <name evidence="8" type="ORF">DTER00134_LOCUS22382</name>
</gene>
<organism evidence="8">
    <name type="scientific">Dunaliella tertiolecta</name>
    <name type="common">Green alga</name>
    <dbReference type="NCBI Taxonomy" id="3047"/>
    <lineage>
        <taxon>Eukaryota</taxon>
        <taxon>Viridiplantae</taxon>
        <taxon>Chlorophyta</taxon>
        <taxon>core chlorophytes</taxon>
        <taxon>Chlorophyceae</taxon>
        <taxon>CS clade</taxon>
        <taxon>Chlamydomonadales</taxon>
        <taxon>Dunaliellaceae</taxon>
        <taxon>Dunaliella</taxon>
    </lineage>
</organism>
<keyword evidence="5" id="KW-0539">Nucleus</keyword>
<feature type="compositionally biased region" description="Acidic residues" evidence="6">
    <location>
        <begin position="185"/>
        <end position="197"/>
    </location>
</feature>
<accession>A0A7S3VUZ8</accession>
<sequence length="197" mass="21881">MAGEQQFILRVADTALADHIRRCLRENETLEGDMELRFRDNGREGELVVGNQVHKVHLLDLPTVVESYKTYDDENLVKTGDIGQILLVGGAPPAEGSFESEDGLTPPMRRARVRHLRSKPGVDRETVKKWEQAIVDILLGGAPEGTTFHDIEEEWVVDAHTGRGSWKPVPKPSRAAMAAARERSDDGDDGVDDDDNF</sequence>
<keyword evidence="3" id="KW-0805">Transcription regulation</keyword>
<dbReference type="SMART" id="SM01370">
    <property type="entry name" value="TAFII55_N"/>
    <property type="match status" value="1"/>
</dbReference>
<dbReference type="PANTHER" id="PTHR12228">
    <property type="entry name" value="TRANSCRIPTION INITIATION FACTOR TFIID 55 KD SUBUNIT-RELATED"/>
    <property type="match status" value="1"/>
</dbReference>
<keyword evidence="4" id="KW-0804">Transcription</keyword>
<feature type="region of interest" description="Disordered" evidence="6">
    <location>
        <begin position="162"/>
        <end position="197"/>
    </location>
</feature>
<evidence type="ECO:0000256" key="2">
    <source>
        <dbReference type="ARBA" id="ARBA00009368"/>
    </source>
</evidence>
<comment type="subcellular location">
    <subcellularLocation>
        <location evidence="1">Nucleus</location>
    </subcellularLocation>
</comment>
<evidence type="ECO:0000259" key="7">
    <source>
        <dbReference type="SMART" id="SM01370"/>
    </source>
</evidence>
<dbReference type="EMBL" id="HBIP01037018">
    <property type="protein sequence ID" value="CAE0507305.1"/>
    <property type="molecule type" value="Transcribed_RNA"/>
</dbReference>
<dbReference type="CDD" id="cd08047">
    <property type="entry name" value="TAF7"/>
    <property type="match status" value="1"/>
</dbReference>
<dbReference type="InterPro" id="IPR006751">
    <property type="entry name" value="TAFII55_prot_cons_reg"/>
</dbReference>
<dbReference type="GO" id="GO:0005669">
    <property type="term" value="C:transcription factor TFIID complex"/>
    <property type="evidence" value="ECO:0007669"/>
    <property type="project" value="InterPro"/>
</dbReference>
<evidence type="ECO:0000256" key="3">
    <source>
        <dbReference type="ARBA" id="ARBA00023015"/>
    </source>
</evidence>
<protein>
    <recommendedName>
        <fullName evidence="7">TAFII55 protein conserved region domain-containing protein</fullName>
    </recommendedName>
</protein>
<name>A0A7S3VUZ8_DUNTE</name>
<dbReference type="InterPro" id="IPR037817">
    <property type="entry name" value="TAF7"/>
</dbReference>
<evidence type="ECO:0000256" key="1">
    <source>
        <dbReference type="ARBA" id="ARBA00004123"/>
    </source>
</evidence>
<comment type="similarity">
    <text evidence="2">Belongs to the TAF7 family.</text>
</comment>
<evidence type="ECO:0000256" key="4">
    <source>
        <dbReference type="ARBA" id="ARBA00023163"/>
    </source>
</evidence>
<evidence type="ECO:0000256" key="6">
    <source>
        <dbReference type="SAM" id="MobiDB-lite"/>
    </source>
</evidence>
<dbReference type="AlphaFoldDB" id="A0A7S3VUZ8"/>
<dbReference type="PANTHER" id="PTHR12228:SF0">
    <property type="entry name" value="TATA-BOX BINDING PROTEIN ASSOCIATED FACTOR 7"/>
    <property type="match status" value="1"/>
</dbReference>
<evidence type="ECO:0000256" key="5">
    <source>
        <dbReference type="ARBA" id="ARBA00023242"/>
    </source>
</evidence>
<dbReference type="GO" id="GO:0051123">
    <property type="term" value="P:RNA polymerase II preinitiation complex assembly"/>
    <property type="evidence" value="ECO:0007669"/>
    <property type="project" value="TreeGrafter"/>
</dbReference>
<reference evidence="8" key="1">
    <citation type="submission" date="2021-01" db="EMBL/GenBank/DDBJ databases">
        <authorList>
            <person name="Corre E."/>
            <person name="Pelletier E."/>
            <person name="Niang G."/>
            <person name="Scheremetjew M."/>
            <person name="Finn R."/>
            <person name="Kale V."/>
            <person name="Holt S."/>
            <person name="Cochrane G."/>
            <person name="Meng A."/>
            <person name="Brown T."/>
            <person name="Cohen L."/>
        </authorList>
    </citation>
    <scope>NUCLEOTIDE SEQUENCE</scope>
    <source>
        <strain evidence="8">CCMP1320</strain>
    </source>
</reference>
<evidence type="ECO:0000313" key="8">
    <source>
        <dbReference type="EMBL" id="CAE0507305.1"/>
    </source>
</evidence>